<protein>
    <submittedName>
        <fullName evidence="5">Plant specific Rop nucleotide exchanger, PRONE</fullName>
    </submittedName>
</protein>
<dbReference type="OrthoDB" id="1053009at2759"/>
<dbReference type="GO" id="GO:0005085">
    <property type="term" value="F:guanyl-nucleotide exchange factor activity"/>
    <property type="evidence" value="ECO:0007669"/>
    <property type="project" value="UniProtKB-UniRule"/>
</dbReference>
<dbReference type="PROSITE" id="PS51334">
    <property type="entry name" value="PRONE"/>
    <property type="match status" value="1"/>
</dbReference>
<dbReference type="Gene3D" id="1.20.58.2010">
    <property type="entry name" value="PRONE domain, subdomain 1"/>
    <property type="match status" value="2"/>
</dbReference>
<gene>
    <name evidence="5" type="ORF">CCACVL1_14128</name>
</gene>
<evidence type="ECO:0000259" key="4">
    <source>
        <dbReference type="PROSITE" id="PS51334"/>
    </source>
</evidence>
<evidence type="ECO:0000256" key="3">
    <source>
        <dbReference type="SAM" id="MobiDB-lite"/>
    </source>
</evidence>
<proteinExistence type="predicted"/>
<feature type="region of interest" description="Disordered" evidence="3">
    <location>
        <begin position="1"/>
        <end position="35"/>
    </location>
</feature>
<dbReference type="InterPro" id="IPR005512">
    <property type="entry name" value="PRONE_dom"/>
</dbReference>
<dbReference type="STRING" id="210143.A0A1R3I895"/>
<dbReference type="Proteomes" id="UP000188268">
    <property type="component" value="Unassembled WGS sequence"/>
</dbReference>
<dbReference type="OMA" id="HMYSAEK"/>
<keyword evidence="6" id="KW-1185">Reference proteome</keyword>
<dbReference type="AlphaFoldDB" id="A0A1R3I895"/>
<evidence type="ECO:0000256" key="1">
    <source>
        <dbReference type="ARBA" id="ARBA00022658"/>
    </source>
</evidence>
<evidence type="ECO:0000256" key="2">
    <source>
        <dbReference type="PROSITE-ProRule" id="PRU00663"/>
    </source>
</evidence>
<evidence type="ECO:0000313" key="5">
    <source>
        <dbReference type="EMBL" id="OMO78779.1"/>
    </source>
</evidence>
<dbReference type="FunFam" id="1.20.58.2010:FF:000003">
    <property type="entry name" value="Rop guanine nucleotide exchange factor 14"/>
    <property type="match status" value="1"/>
</dbReference>
<dbReference type="EMBL" id="AWWV01010520">
    <property type="protein sequence ID" value="OMO78779.1"/>
    <property type="molecule type" value="Genomic_DNA"/>
</dbReference>
<evidence type="ECO:0000313" key="6">
    <source>
        <dbReference type="Proteomes" id="UP000188268"/>
    </source>
</evidence>
<comment type="caution">
    <text evidence="5">The sequence shown here is derived from an EMBL/GenBank/DDBJ whole genome shotgun (WGS) entry which is preliminary data.</text>
</comment>
<dbReference type="PANTHER" id="PTHR33101:SF47">
    <property type="entry name" value="ROP GUANINE NUCLEOTIDE EXCHANGE FACTOR 2-RELATED"/>
    <property type="match status" value="1"/>
</dbReference>
<accession>A0A1R3I895</accession>
<reference evidence="5 6" key="1">
    <citation type="submission" date="2013-09" db="EMBL/GenBank/DDBJ databases">
        <title>Corchorus capsularis genome sequencing.</title>
        <authorList>
            <person name="Alam M."/>
            <person name="Haque M.S."/>
            <person name="Islam M.S."/>
            <person name="Emdad E.M."/>
            <person name="Islam M.M."/>
            <person name="Ahmed B."/>
            <person name="Halim A."/>
            <person name="Hossen Q.M.M."/>
            <person name="Hossain M.Z."/>
            <person name="Ahmed R."/>
            <person name="Khan M.M."/>
            <person name="Islam R."/>
            <person name="Rashid M.M."/>
            <person name="Khan S.A."/>
            <person name="Rahman M.S."/>
            <person name="Alam M."/>
        </authorList>
    </citation>
    <scope>NUCLEOTIDE SEQUENCE [LARGE SCALE GENOMIC DNA]</scope>
    <source>
        <strain evidence="6">cv. CVL-1</strain>
        <tissue evidence="5">Whole seedling</tissue>
    </source>
</reference>
<keyword evidence="1 2" id="KW-0344">Guanine-nucleotide releasing factor</keyword>
<dbReference type="Gramene" id="OMO78779">
    <property type="protein sequence ID" value="OMO78779"/>
    <property type="gene ID" value="CCACVL1_14128"/>
</dbReference>
<feature type="domain" description="PRONE" evidence="4">
    <location>
        <begin position="101"/>
        <end position="477"/>
    </location>
</feature>
<organism evidence="5 6">
    <name type="scientific">Corchorus capsularis</name>
    <name type="common">Jute</name>
    <dbReference type="NCBI Taxonomy" id="210143"/>
    <lineage>
        <taxon>Eukaryota</taxon>
        <taxon>Viridiplantae</taxon>
        <taxon>Streptophyta</taxon>
        <taxon>Embryophyta</taxon>
        <taxon>Tracheophyta</taxon>
        <taxon>Spermatophyta</taxon>
        <taxon>Magnoliopsida</taxon>
        <taxon>eudicotyledons</taxon>
        <taxon>Gunneridae</taxon>
        <taxon>Pentapetalae</taxon>
        <taxon>rosids</taxon>
        <taxon>malvids</taxon>
        <taxon>Malvales</taxon>
        <taxon>Malvaceae</taxon>
        <taxon>Grewioideae</taxon>
        <taxon>Apeibeae</taxon>
        <taxon>Corchorus</taxon>
    </lineage>
</organism>
<dbReference type="PANTHER" id="PTHR33101">
    <property type="entry name" value="ROP GUANINE NUCLEOTIDE EXCHANGE FACTOR 1"/>
    <property type="match status" value="1"/>
</dbReference>
<sequence length="477" mass="54352">MNNLLNSDENYDLGYQPSPSSIDQNDRSTTETPVYSTMSGDSFAYCRTYSEISTFSDPVDDNSSEASPSHWPATKPAIHNQAVLKRLGTKQRKSNGDEKQLDDNDLLELELEMMKERFAKLLLGEDMSGSGKGVCTAVTISNSITNLYATVFGQNLRLEPLNSEKKALWKREMDCLLSVCDYIVEFTPTKSQNLRNGMAFEIMESRQRADIYINLPALRKLDAMLIEILDSFEDREFWYAEQGSMSSNSTRTGSFRRIVQRNDEKWWVPVPCVPSDGLSEKSRKHLRNKRDCANQIHKAAMAINSSVLSEMEIPDSYMASLPKSGRASIGDSIYRFMYTTEKFSPEYLLDCLNIASEHEALELADRVEASMYTWRRKACMSNSKSSWGMVKDLMSDVDRSDKNHILAERAESLLFALKQRYPELAQTTLDTCKIQYNRDVGQAILESYSRVLEGLAFNIVAWIDDVFFVDRTVRNQE</sequence>
<dbReference type="FunFam" id="1.20.58.2010:FF:000001">
    <property type="entry name" value="Rop guanine nucleotide exchange factor 14"/>
    <property type="match status" value="1"/>
</dbReference>
<dbReference type="Pfam" id="PF03759">
    <property type="entry name" value="PRONE"/>
    <property type="match status" value="1"/>
</dbReference>
<dbReference type="InterPro" id="IPR038937">
    <property type="entry name" value="RopGEF"/>
</dbReference>
<name>A0A1R3I895_COCAP</name>